<evidence type="ECO:0000313" key="9">
    <source>
        <dbReference type="Proteomes" id="UP001161438"/>
    </source>
</evidence>
<dbReference type="GO" id="GO:0033557">
    <property type="term" value="C:Slx1-Slx4 complex"/>
    <property type="evidence" value="ECO:0007669"/>
    <property type="project" value="InterPro"/>
</dbReference>
<dbReference type="RefSeq" id="XP_056078183.1">
    <property type="nucleotide sequence ID" value="XM_056224245.1"/>
</dbReference>
<organism evidence="8 9">
    <name type="scientific">Saccharomyces mikatae IFO 1815</name>
    <dbReference type="NCBI Taxonomy" id="226126"/>
    <lineage>
        <taxon>Eukaryota</taxon>
        <taxon>Fungi</taxon>
        <taxon>Dikarya</taxon>
        <taxon>Ascomycota</taxon>
        <taxon>Saccharomycotina</taxon>
        <taxon>Saccharomycetes</taxon>
        <taxon>Saccharomycetales</taxon>
        <taxon>Saccharomycetaceae</taxon>
        <taxon>Saccharomyces</taxon>
    </lineage>
</organism>
<keyword evidence="5" id="KW-0234">DNA repair</keyword>
<proteinExistence type="inferred from homology"/>
<sequence length="746" mass="84001">MELQRAQRNLKFLQNGDSINVTDHINLNGESEKSCSLNIETQVPEAQFSLSSDDDSMSKQENKVTTQETCMAKEVIKNDMEMNKDANTINSESNSIFQPDLGDPEILEKNILINTQIQSRLDDAEEETNLKLKLQQFKYAFKDNDSSGSLNNANIATKRRPAIRKTSAKKKLKAKSTRDPKIIKNITDFNINNYERSRTVSLLKQLSGKHKKVLDIIKTQNEGNNNKPFNSGINKGEVASFDTYSEQEWKHIMTLLLQKFPHSEETDLNEVQKFLYGSDHNLISVDNQETSQQKLWTASQLPPELSDQSIQLEQETRTQNTQSAVNFLSLSQVMDDKSEIIKDEESIITSGDFSTSQEYGNKLEVQKTSENLPGKSIELTVGTRVNGFSLTEHTACKHVPAKVDTRCGNSKENDREDISVVSDTTDETSVFALDPYRYVFIENEDKPALTTDTMGSSQFFTPNTSPLDGIIDLTQESFKAVGSLISPLKVENSETTAVSQISNQVQVPATRNPTIIPQKNLTTPLKKEQEKVDTESGAIRVKLLQEKVSELDSELVLCNCHKIEVNDSEGEEIELDDQFCIAYIQPAHLHKTVYKPDLATGININEAPAASSTTSPKKFSEIIMSQSMKELRQKLKTVGLKPMKTKIEIIQSLQTASQVLSITTPDNNDEHDEAASFTKMEIFDHLTELIQSSPDFLERIYTFEPIPLNELTEKLFSVEPFVSQIDEMTIREWADVQGICLRNDKK</sequence>
<gene>
    <name evidence="8" type="primary">SMKI12G2010</name>
    <name evidence="8" type="ORF">SMKI_12G2010</name>
</gene>
<evidence type="ECO:0000256" key="5">
    <source>
        <dbReference type="ARBA" id="ARBA00023204"/>
    </source>
</evidence>
<dbReference type="GeneID" id="80919917"/>
<evidence type="ECO:0000256" key="2">
    <source>
        <dbReference type="ARBA" id="ARBA00006661"/>
    </source>
</evidence>
<evidence type="ECO:0000256" key="7">
    <source>
        <dbReference type="ARBA" id="ARBA00029496"/>
    </source>
</evidence>
<comment type="similarity">
    <text evidence="2">Belongs to the SLX4 family.</text>
</comment>
<comment type="subcellular location">
    <subcellularLocation>
        <location evidence="1">Nucleus</location>
    </subcellularLocation>
</comment>
<dbReference type="Proteomes" id="UP001161438">
    <property type="component" value="Chromosome 12"/>
</dbReference>
<dbReference type="GO" id="GO:0006310">
    <property type="term" value="P:DNA recombination"/>
    <property type="evidence" value="ECO:0007669"/>
    <property type="project" value="UniProtKB-KW"/>
</dbReference>
<name>A0AA35IQK0_SACMI</name>
<accession>A0AA35IQK0</accession>
<keyword evidence="4" id="KW-0233">DNA recombination</keyword>
<reference evidence="8" key="1">
    <citation type="submission" date="2022-10" db="EMBL/GenBank/DDBJ databases">
        <authorList>
            <person name="Byrne P K."/>
        </authorList>
    </citation>
    <scope>NUCLEOTIDE SEQUENCE</scope>
    <source>
        <strain evidence="8">IFO1815</strain>
    </source>
</reference>
<keyword evidence="3" id="KW-0227">DNA damage</keyword>
<dbReference type="EMBL" id="OX365768">
    <property type="protein sequence ID" value="CAI4035063.1"/>
    <property type="molecule type" value="Genomic_DNA"/>
</dbReference>
<dbReference type="GO" id="GO:0006260">
    <property type="term" value="P:DNA replication"/>
    <property type="evidence" value="ECO:0007669"/>
    <property type="project" value="InterPro"/>
</dbReference>
<dbReference type="AlphaFoldDB" id="A0AA35IQK0"/>
<keyword evidence="9" id="KW-1185">Reference proteome</keyword>
<evidence type="ECO:0000256" key="3">
    <source>
        <dbReference type="ARBA" id="ARBA00022763"/>
    </source>
</evidence>
<keyword evidence="6" id="KW-0539">Nucleus</keyword>
<evidence type="ECO:0000256" key="4">
    <source>
        <dbReference type="ARBA" id="ARBA00023172"/>
    </source>
</evidence>
<protein>
    <recommendedName>
        <fullName evidence="7">Structure-specific endonuclease subunit SLX4</fullName>
    </recommendedName>
</protein>
<evidence type="ECO:0000256" key="1">
    <source>
        <dbReference type="ARBA" id="ARBA00004123"/>
    </source>
</evidence>
<evidence type="ECO:0000313" key="8">
    <source>
        <dbReference type="EMBL" id="CAI4035063.1"/>
    </source>
</evidence>
<evidence type="ECO:0000256" key="6">
    <source>
        <dbReference type="ARBA" id="ARBA00023242"/>
    </source>
</evidence>
<dbReference type="Pfam" id="PF09494">
    <property type="entry name" value="Slx4"/>
    <property type="match status" value="1"/>
</dbReference>
<dbReference type="GO" id="GO:0006281">
    <property type="term" value="P:DNA repair"/>
    <property type="evidence" value="ECO:0007669"/>
    <property type="project" value="UniProtKB-KW"/>
</dbReference>
<dbReference type="InterPro" id="IPR018574">
    <property type="entry name" value="Structure-sp_endonuc_su_Slx4"/>
</dbReference>